<evidence type="ECO:0000313" key="3">
    <source>
        <dbReference type="Proteomes" id="UP001201812"/>
    </source>
</evidence>
<organism evidence="2 3">
    <name type="scientific">Ditylenchus destructor</name>
    <dbReference type="NCBI Taxonomy" id="166010"/>
    <lineage>
        <taxon>Eukaryota</taxon>
        <taxon>Metazoa</taxon>
        <taxon>Ecdysozoa</taxon>
        <taxon>Nematoda</taxon>
        <taxon>Chromadorea</taxon>
        <taxon>Rhabditida</taxon>
        <taxon>Tylenchina</taxon>
        <taxon>Tylenchomorpha</taxon>
        <taxon>Sphaerularioidea</taxon>
        <taxon>Anguinidae</taxon>
        <taxon>Anguininae</taxon>
        <taxon>Ditylenchus</taxon>
    </lineage>
</organism>
<comment type="caution">
    <text evidence="2">The sequence shown here is derived from an EMBL/GenBank/DDBJ whole genome shotgun (WGS) entry which is preliminary data.</text>
</comment>
<accession>A0AAD4N417</accession>
<dbReference type="AlphaFoldDB" id="A0AAD4N417"/>
<keyword evidence="3" id="KW-1185">Reference proteome</keyword>
<keyword evidence="1" id="KW-0472">Membrane</keyword>
<evidence type="ECO:0000313" key="2">
    <source>
        <dbReference type="EMBL" id="KAI1715706.1"/>
    </source>
</evidence>
<feature type="transmembrane region" description="Helical" evidence="1">
    <location>
        <begin position="20"/>
        <end position="39"/>
    </location>
</feature>
<protein>
    <submittedName>
        <fullName evidence="2">Uncharacterized protein</fullName>
    </submittedName>
</protein>
<evidence type="ECO:0000256" key="1">
    <source>
        <dbReference type="SAM" id="Phobius"/>
    </source>
</evidence>
<proteinExistence type="predicted"/>
<reference evidence="2" key="1">
    <citation type="submission" date="2022-01" db="EMBL/GenBank/DDBJ databases">
        <title>Genome Sequence Resource for Two Populations of Ditylenchus destructor, the Migratory Endoparasitic Phytonematode.</title>
        <authorList>
            <person name="Zhang H."/>
            <person name="Lin R."/>
            <person name="Xie B."/>
        </authorList>
    </citation>
    <scope>NUCLEOTIDE SEQUENCE</scope>
    <source>
        <strain evidence="2">BazhouSP</strain>
    </source>
</reference>
<dbReference type="EMBL" id="JAKKPZ010000011">
    <property type="protein sequence ID" value="KAI1715706.1"/>
    <property type="molecule type" value="Genomic_DNA"/>
</dbReference>
<gene>
    <name evidence="2" type="ORF">DdX_08030</name>
</gene>
<sequence>MLSSGCPKQTHPSSIEDLRPTASSAAGGILLFGPFLFIVDELRAGIRLRGCQLGKARVFSDNFAAHAIFLRSQPMSSGGPMRKRIVRSGPPGVSASVSLTLGTAHPKRQTLIYASRALNWRLEFGHVNWGNRPTQGLA</sequence>
<name>A0AAD4N417_9BILA</name>
<keyword evidence="1" id="KW-1133">Transmembrane helix</keyword>
<keyword evidence="1" id="KW-0812">Transmembrane</keyword>
<dbReference type="Proteomes" id="UP001201812">
    <property type="component" value="Unassembled WGS sequence"/>
</dbReference>